<name>A0A5B7FAI9_PORTR</name>
<proteinExistence type="predicted"/>
<dbReference type="Proteomes" id="UP000324222">
    <property type="component" value="Unassembled WGS sequence"/>
</dbReference>
<evidence type="ECO:0000313" key="1">
    <source>
        <dbReference type="EMBL" id="MPC42557.1"/>
    </source>
</evidence>
<accession>A0A5B7FAI9</accession>
<reference evidence="1 2" key="1">
    <citation type="submission" date="2019-05" db="EMBL/GenBank/DDBJ databases">
        <title>Another draft genome of Portunus trituberculatus and its Hox gene families provides insights of decapod evolution.</title>
        <authorList>
            <person name="Jeong J.-H."/>
            <person name="Song I."/>
            <person name="Kim S."/>
            <person name="Choi T."/>
            <person name="Kim D."/>
            <person name="Ryu S."/>
            <person name="Kim W."/>
        </authorList>
    </citation>
    <scope>NUCLEOTIDE SEQUENCE [LARGE SCALE GENOMIC DNA]</scope>
    <source>
        <tissue evidence="1">Muscle</tissue>
    </source>
</reference>
<comment type="caution">
    <text evidence="1">The sequence shown here is derived from an EMBL/GenBank/DDBJ whole genome shotgun (WGS) entry which is preliminary data.</text>
</comment>
<dbReference type="AlphaFoldDB" id="A0A5B7FAI9"/>
<gene>
    <name evidence="1" type="ORF">E2C01_036180</name>
</gene>
<organism evidence="1 2">
    <name type="scientific">Portunus trituberculatus</name>
    <name type="common">Swimming crab</name>
    <name type="synonym">Neptunus trituberculatus</name>
    <dbReference type="NCBI Taxonomy" id="210409"/>
    <lineage>
        <taxon>Eukaryota</taxon>
        <taxon>Metazoa</taxon>
        <taxon>Ecdysozoa</taxon>
        <taxon>Arthropoda</taxon>
        <taxon>Crustacea</taxon>
        <taxon>Multicrustacea</taxon>
        <taxon>Malacostraca</taxon>
        <taxon>Eumalacostraca</taxon>
        <taxon>Eucarida</taxon>
        <taxon>Decapoda</taxon>
        <taxon>Pleocyemata</taxon>
        <taxon>Brachyura</taxon>
        <taxon>Eubrachyura</taxon>
        <taxon>Portunoidea</taxon>
        <taxon>Portunidae</taxon>
        <taxon>Portuninae</taxon>
        <taxon>Portunus</taxon>
    </lineage>
</organism>
<protein>
    <submittedName>
        <fullName evidence="1">Uncharacterized protein</fullName>
    </submittedName>
</protein>
<dbReference type="EMBL" id="VSRR010005482">
    <property type="protein sequence ID" value="MPC42557.1"/>
    <property type="molecule type" value="Genomic_DNA"/>
</dbReference>
<keyword evidence="2" id="KW-1185">Reference proteome</keyword>
<evidence type="ECO:0000313" key="2">
    <source>
        <dbReference type="Proteomes" id="UP000324222"/>
    </source>
</evidence>
<sequence length="71" mass="8040">MLHRLPCFIGGGWKQRREQRLLGCLHLVIDAAANHSHLHAAPAHTWSVYSATPIAWDTRAHAHARTIVNYH</sequence>